<dbReference type="AlphaFoldDB" id="A0A9N7VP92"/>
<comment type="caution">
    <text evidence="1">The sequence shown here is derived from an EMBL/GenBank/DDBJ whole genome shotgun (WGS) entry which is preliminary data.</text>
</comment>
<keyword evidence="2" id="KW-1185">Reference proteome</keyword>
<reference evidence="1" key="1">
    <citation type="submission" date="2020-03" db="EMBL/GenBank/DDBJ databases">
        <authorList>
            <person name="Weist P."/>
        </authorList>
    </citation>
    <scope>NUCLEOTIDE SEQUENCE</scope>
</reference>
<name>A0A9N7VP92_PLEPL</name>
<accession>A0A9N7VP92</accession>
<dbReference type="Proteomes" id="UP001153269">
    <property type="component" value="Unassembled WGS sequence"/>
</dbReference>
<dbReference type="EMBL" id="CADEAL010004147">
    <property type="protein sequence ID" value="CAB1452892.1"/>
    <property type="molecule type" value="Genomic_DNA"/>
</dbReference>
<organism evidence="1 2">
    <name type="scientific">Pleuronectes platessa</name>
    <name type="common">European plaice</name>
    <dbReference type="NCBI Taxonomy" id="8262"/>
    <lineage>
        <taxon>Eukaryota</taxon>
        <taxon>Metazoa</taxon>
        <taxon>Chordata</taxon>
        <taxon>Craniata</taxon>
        <taxon>Vertebrata</taxon>
        <taxon>Euteleostomi</taxon>
        <taxon>Actinopterygii</taxon>
        <taxon>Neopterygii</taxon>
        <taxon>Teleostei</taxon>
        <taxon>Neoteleostei</taxon>
        <taxon>Acanthomorphata</taxon>
        <taxon>Carangaria</taxon>
        <taxon>Pleuronectiformes</taxon>
        <taxon>Pleuronectoidei</taxon>
        <taxon>Pleuronectidae</taxon>
        <taxon>Pleuronectes</taxon>
    </lineage>
</organism>
<proteinExistence type="predicted"/>
<gene>
    <name evidence="1" type="ORF">PLEPLA_LOCUS40642</name>
</gene>
<protein>
    <submittedName>
        <fullName evidence="1">Uncharacterized protein</fullName>
    </submittedName>
</protein>
<evidence type="ECO:0000313" key="2">
    <source>
        <dbReference type="Proteomes" id="UP001153269"/>
    </source>
</evidence>
<sequence length="153" mass="16438">MEQQADWQMQSGVDGLGCKEGVGRTLRPQPACCSPTEALGSICWVPAAELHAQGLKGPGDYFHMKAASQQNHGKPLPALWTGWNWDGQQAAEIRTGLLAGAPQWVALRFIRDPSSPQTQLNLGPSKQVYPALEAPFLVPLSLFPRVSGPPPSS</sequence>
<evidence type="ECO:0000313" key="1">
    <source>
        <dbReference type="EMBL" id="CAB1452892.1"/>
    </source>
</evidence>